<keyword evidence="5" id="KW-1185">Reference proteome</keyword>
<protein>
    <submittedName>
        <fullName evidence="2">VOC family protein</fullName>
    </submittedName>
</protein>
<dbReference type="Proteomes" id="UP001259340">
    <property type="component" value="Unassembled WGS sequence"/>
</dbReference>
<dbReference type="Proteomes" id="UP001271263">
    <property type="component" value="Unassembled WGS sequence"/>
</dbReference>
<proteinExistence type="predicted"/>
<dbReference type="Pfam" id="PF00903">
    <property type="entry name" value="Glyoxalase"/>
    <property type="match status" value="1"/>
</dbReference>
<dbReference type="InterPro" id="IPR052164">
    <property type="entry name" value="Anthracycline_SecMetBiosynth"/>
</dbReference>
<dbReference type="EMBL" id="JAPMLD010000009">
    <property type="protein sequence ID" value="MDW4825768.1"/>
    <property type="molecule type" value="Genomic_DNA"/>
</dbReference>
<dbReference type="InterPro" id="IPR029068">
    <property type="entry name" value="Glyas_Bleomycin-R_OHBP_Dase"/>
</dbReference>
<gene>
    <name evidence="2" type="ORF">OS133_11375</name>
    <name evidence="3" type="ORF">OS134_16990</name>
</gene>
<accession>A0AAW8NPH1</accession>
<feature type="domain" description="Glyoxalase/fosfomycin resistance/dioxygenase" evidence="1">
    <location>
        <begin position="11"/>
        <end position="114"/>
    </location>
</feature>
<dbReference type="PANTHER" id="PTHR33993:SF1">
    <property type="entry name" value="GLYOXALASE FAMILY PROTEIN"/>
    <property type="match status" value="1"/>
</dbReference>
<evidence type="ECO:0000313" key="3">
    <source>
        <dbReference type="EMBL" id="MDW4825768.1"/>
    </source>
</evidence>
<organism evidence="2 4">
    <name type="scientific">Shewanella fidelis</name>
    <dbReference type="NCBI Taxonomy" id="173509"/>
    <lineage>
        <taxon>Bacteria</taxon>
        <taxon>Pseudomonadati</taxon>
        <taxon>Pseudomonadota</taxon>
        <taxon>Gammaproteobacteria</taxon>
        <taxon>Alteromonadales</taxon>
        <taxon>Shewanellaceae</taxon>
        <taxon>Shewanella</taxon>
    </lineage>
</organism>
<reference evidence="3 5" key="1">
    <citation type="journal article" date="2022" name="bioRxiv">
        <title>Prophages regulate Shewanella fidelis 3313 motility and biofilm formation: implications for gut colonization dynamics in Ciona robusta.</title>
        <authorList>
            <person name="Natarajan O."/>
            <person name="Gibboney S.L."/>
            <person name="Young M.N."/>
            <person name="Lim S.J."/>
            <person name="Pluta N."/>
            <person name="Atkinson C.G."/>
            <person name="Leigh B.A."/>
            <person name="Liberti A."/>
            <person name="Kees E.D."/>
            <person name="Breitbart M."/>
            <person name="Gralnick J.A."/>
            <person name="Dishaw L.J."/>
        </authorList>
    </citation>
    <scope>NUCLEOTIDE SEQUENCE [LARGE SCALE GENOMIC DNA]</scope>
    <source>
        <strain evidence="3 5">JG4066</strain>
    </source>
</reference>
<evidence type="ECO:0000313" key="5">
    <source>
        <dbReference type="Proteomes" id="UP001271263"/>
    </source>
</evidence>
<dbReference type="PANTHER" id="PTHR33993">
    <property type="entry name" value="GLYOXALASE-RELATED"/>
    <property type="match status" value="1"/>
</dbReference>
<sequence>MQQDKIQHHSINYLEIPVKDIVKTKAFFGDVFNWQFEDYGPEYSCFIDVGISGGFFVSDKSFATTQGCPLIVIYSAQLEQTEAQVLKAGGRISQPIFSFPGGRRFHFFDPNENEYAVWSE</sequence>
<name>A0AAW8NPH1_9GAMM</name>
<dbReference type="InterPro" id="IPR004360">
    <property type="entry name" value="Glyas_Fos-R_dOase_dom"/>
</dbReference>
<dbReference type="Gene3D" id="3.10.180.10">
    <property type="entry name" value="2,3-Dihydroxybiphenyl 1,2-Dioxygenase, domain 1"/>
    <property type="match status" value="1"/>
</dbReference>
<dbReference type="CDD" id="cd07247">
    <property type="entry name" value="SgaA_N_like"/>
    <property type="match status" value="1"/>
</dbReference>
<evidence type="ECO:0000259" key="1">
    <source>
        <dbReference type="Pfam" id="PF00903"/>
    </source>
</evidence>
<evidence type="ECO:0000313" key="2">
    <source>
        <dbReference type="EMBL" id="MDR8524250.1"/>
    </source>
</evidence>
<dbReference type="EMBL" id="JAPMLE010000001">
    <property type="protein sequence ID" value="MDR8524250.1"/>
    <property type="molecule type" value="Genomic_DNA"/>
</dbReference>
<dbReference type="AlphaFoldDB" id="A0AAW8NPH1"/>
<comment type="caution">
    <text evidence="2">The sequence shown here is derived from an EMBL/GenBank/DDBJ whole genome shotgun (WGS) entry which is preliminary data.</text>
</comment>
<dbReference type="SUPFAM" id="SSF54593">
    <property type="entry name" value="Glyoxalase/Bleomycin resistance protein/Dihydroxybiphenyl dioxygenase"/>
    <property type="match status" value="1"/>
</dbReference>
<dbReference type="RefSeq" id="WP_310654925.1">
    <property type="nucleotide sequence ID" value="NZ_JAPMLA010000011.1"/>
</dbReference>
<evidence type="ECO:0000313" key="4">
    <source>
        <dbReference type="Proteomes" id="UP001259340"/>
    </source>
</evidence>
<reference evidence="2" key="2">
    <citation type="submission" date="2022-11" db="EMBL/GenBank/DDBJ databases">
        <title>Prophages regulate Shewanella fidelis motility and biofilm formation: implications for gut colonization dynamics in Ciona robusta.</title>
        <authorList>
            <person name="Natarajan O."/>
            <person name="Gibboney S.L."/>
            <person name="Young M.N."/>
            <person name="Lim S.J."/>
            <person name="Pluta N."/>
            <person name="Atkinson C.G.F."/>
            <person name="Leigh B.A."/>
            <person name="Liberti A."/>
            <person name="Kees E."/>
            <person name="Breitbart M."/>
            <person name="Gralnick J."/>
            <person name="Dishaw L.J."/>
        </authorList>
    </citation>
    <scope>NUCLEOTIDE SEQUENCE</scope>
    <source>
        <strain evidence="2">3313</strain>
    </source>
</reference>